<evidence type="ECO:0000313" key="4">
    <source>
        <dbReference type="Proteomes" id="UP000182818"/>
    </source>
</evidence>
<dbReference type="RefSeq" id="WP_057805062.1">
    <property type="nucleotide sequence ID" value="NZ_BJYP01000007.1"/>
</dbReference>
<dbReference type="EMBL" id="JQBY01000002">
    <property type="protein sequence ID" value="KRN83409.1"/>
    <property type="molecule type" value="Genomic_DNA"/>
</dbReference>
<organism evidence="1 3">
    <name type="scientific">Pediococcus ethanolidurans</name>
    <dbReference type="NCBI Taxonomy" id="319653"/>
    <lineage>
        <taxon>Bacteria</taxon>
        <taxon>Bacillati</taxon>
        <taxon>Bacillota</taxon>
        <taxon>Bacilli</taxon>
        <taxon>Lactobacillales</taxon>
        <taxon>Lactobacillaceae</taxon>
        <taxon>Pediococcus</taxon>
    </lineage>
</organism>
<reference evidence="2 4" key="2">
    <citation type="submission" date="2016-10" db="EMBL/GenBank/DDBJ databases">
        <authorList>
            <person name="Varghese N."/>
            <person name="Submissions S."/>
        </authorList>
    </citation>
    <scope>NUCLEOTIDE SEQUENCE [LARGE SCALE GENOMIC DNA]</scope>
    <source>
        <strain evidence="2 4">CGMCC 1.3889</strain>
    </source>
</reference>
<dbReference type="OrthoDB" id="2223833at2"/>
<evidence type="ECO:0000313" key="2">
    <source>
        <dbReference type="EMBL" id="SER23304.1"/>
    </source>
</evidence>
<dbReference type="PATRIC" id="fig|319653.3.peg.850"/>
<comment type="caution">
    <text evidence="1">The sequence shown here is derived from an EMBL/GenBank/DDBJ whole genome shotgun (WGS) entry which is preliminary data.</text>
</comment>
<dbReference type="GeneID" id="76042697"/>
<dbReference type="Proteomes" id="UP000182818">
    <property type="component" value="Unassembled WGS sequence"/>
</dbReference>
<dbReference type="Proteomes" id="UP000051749">
    <property type="component" value="Unassembled WGS sequence"/>
</dbReference>
<dbReference type="STRING" id="319653.SAMN04487973_10359"/>
<protein>
    <recommendedName>
        <fullName evidence="5">Toxin-antitoxin system, toxin component, MazF family</fullName>
    </recommendedName>
</protein>
<evidence type="ECO:0000313" key="1">
    <source>
        <dbReference type="EMBL" id="KRN83409.1"/>
    </source>
</evidence>
<keyword evidence="4" id="KW-1185">Reference proteome</keyword>
<evidence type="ECO:0000313" key="3">
    <source>
        <dbReference type="Proteomes" id="UP000051749"/>
    </source>
</evidence>
<sequence>MKINDIATAFVRYLKFDDGKRRPILIVKVKNEFVLAFKITSKFASKSKSVRKNYFEITQWKKANLKKPSWVNLNAQPLEFPIKMVGKSFGHLSEKDRVSFYEFLKKRY</sequence>
<evidence type="ECO:0008006" key="5">
    <source>
        <dbReference type="Google" id="ProtNLM"/>
    </source>
</evidence>
<accession>A0A0R2K1C6</accession>
<reference evidence="1 3" key="1">
    <citation type="journal article" date="2015" name="Genome Announc.">
        <title>Expanding the biotechnology potential of lactobacilli through comparative genomics of 213 strains and associated genera.</title>
        <authorList>
            <person name="Sun Z."/>
            <person name="Harris H.M."/>
            <person name="McCann A."/>
            <person name="Guo C."/>
            <person name="Argimon S."/>
            <person name="Zhang W."/>
            <person name="Yang X."/>
            <person name="Jeffery I.B."/>
            <person name="Cooney J.C."/>
            <person name="Kagawa T.F."/>
            <person name="Liu W."/>
            <person name="Song Y."/>
            <person name="Salvetti E."/>
            <person name="Wrobel A."/>
            <person name="Rasinkangas P."/>
            <person name="Parkhill J."/>
            <person name="Rea M.C."/>
            <person name="O'Sullivan O."/>
            <person name="Ritari J."/>
            <person name="Douillard F.P."/>
            <person name="Paul Ross R."/>
            <person name="Yang R."/>
            <person name="Briner A.E."/>
            <person name="Felis G.E."/>
            <person name="de Vos W.M."/>
            <person name="Barrangou R."/>
            <person name="Klaenhammer T.R."/>
            <person name="Caufield P.W."/>
            <person name="Cui Y."/>
            <person name="Zhang H."/>
            <person name="O'Toole P.W."/>
        </authorList>
    </citation>
    <scope>NUCLEOTIDE SEQUENCE [LARGE SCALE GENOMIC DNA]</scope>
    <source>
        <strain evidence="1 3">DSM 22301</strain>
    </source>
</reference>
<proteinExistence type="predicted"/>
<dbReference type="SUPFAM" id="SSF50118">
    <property type="entry name" value="Cell growth inhibitor/plasmid maintenance toxic component"/>
    <property type="match status" value="1"/>
</dbReference>
<name>A0A0R2K1C6_9LACO</name>
<gene>
    <name evidence="1" type="ORF">IV87_GL000840</name>
    <name evidence="2" type="ORF">SAMN04487973_10359</name>
</gene>
<dbReference type="AlphaFoldDB" id="A0A0R2K1C6"/>
<dbReference type="EMBL" id="FOGK01000003">
    <property type="protein sequence ID" value="SER23304.1"/>
    <property type="molecule type" value="Genomic_DNA"/>
</dbReference>